<dbReference type="eggNOG" id="ENOG50330Q5">
    <property type="taxonomic scope" value="Bacteria"/>
</dbReference>
<evidence type="ECO:0000313" key="1">
    <source>
        <dbReference type="EMBL" id="AFM01430.1"/>
    </source>
</evidence>
<reference evidence="2" key="1">
    <citation type="submission" date="2012-06" db="EMBL/GenBank/DDBJ databases">
        <title>Complete sequence of Desulfitobacterium dehalogenans ATCC 51507.</title>
        <authorList>
            <person name="Lucas S."/>
            <person name="Han J."/>
            <person name="Lapidus A."/>
            <person name="Cheng J.-F."/>
            <person name="Goodwin L."/>
            <person name="Pitluck S."/>
            <person name="Peters L."/>
            <person name="Ovchinnikova G."/>
            <person name="Teshima H."/>
            <person name="Detter J.C."/>
            <person name="Han C."/>
            <person name="Tapia R."/>
            <person name="Land M."/>
            <person name="Hauser L."/>
            <person name="Kyrpides N."/>
            <person name="Ivanova N."/>
            <person name="Pagani I."/>
            <person name="Kruse T."/>
            <person name="de Vos W.M."/>
            <person name="Smidt H."/>
            <person name="Woyke T."/>
        </authorList>
    </citation>
    <scope>NUCLEOTIDE SEQUENCE [LARGE SCALE GENOMIC DNA]</scope>
    <source>
        <strain evidence="2">ATCC 51507 / DSM 9161 / JW/IU-DC1</strain>
    </source>
</reference>
<reference evidence="1 2" key="2">
    <citation type="journal article" date="2015" name="J. Bacteriol.">
        <title>Genomic, proteomic, and biochemical analysis of the organohalide respiratory pathway in Desulfitobacterium dehalogenans.</title>
        <authorList>
            <person name="Kruse T."/>
            <person name="van de Pas B.A."/>
            <person name="Atteia A."/>
            <person name="Krab K."/>
            <person name="Hagen W.R."/>
            <person name="Goodwin L."/>
            <person name="Chain P."/>
            <person name="Boeren S."/>
            <person name="Maphosa F."/>
            <person name="Schraa G."/>
            <person name="de Vos W.M."/>
            <person name="van der Oost J."/>
            <person name="Smidt H."/>
            <person name="Stams A.J."/>
        </authorList>
    </citation>
    <scope>NUCLEOTIDE SEQUENCE [LARGE SCALE GENOMIC DNA]</scope>
    <source>
        <strain evidence="2">ATCC 51507 / DSM 9161 / JW/IU-DC1</strain>
    </source>
</reference>
<dbReference type="STRING" id="756499.Desde_3138"/>
<dbReference type="HOGENOM" id="CLU_113647_0_0_9"/>
<dbReference type="AlphaFoldDB" id="I4ABU5"/>
<proteinExistence type="predicted"/>
<gene>
    <name evidence="1" type="ordered locus">Desde_3138</name>
</gene>
<accession>I4ABU5</accession>
<dbReference type="KEGG" id="ddh:Desde_3138"/>
<keyword evidence="2" id="KW-1185">Reference proteome</keyword>
<sequence>MLSLLEECQVLDTDQIKLLFFDTVSLRMAQQRLRKLVKDKKLIKRDRLSFDRPYFYYLDKRPGQLEHKLAVNWVYVWFNKRIKKGWEKFHSFEWEVPYGKILRPDGFAAIKNLAYNKLTFYFVELDIAESKNEFDKVTKYNRLYSSQEYMNYWWGPLAVGFPSIVIVTTTNRRKNSILEKITKDNEYGLDFQVFTLDQIKEECMHGRNR</sequence>
<evidence type="ECO:0000313" key="2">
    <source>
        <dbReference type="Proteomes" id="UP000006053"/>
    </source>
</evidence>
<organism evidence="1 2">
    <name type="scientific">Desulfitobacterium dehalogenans (strain ATCC 51507 / DSM 9161 / JW/IU-DC1)</name>
    <dbReference type="NCBI Taxonomy" id="756499"/>
    <lineage>
        <taxon>Bacteria</taxon>
        <taxon>Bacillati</taxon>
        <taxon>Bacillota</taxon>
        <taxon>Clostridia</taxon>
        <taxon>Eubacteriales</taxon>
        <taxon>Desulfitobacteriaceae</taxon>
        <taxon>Desulfitobacterium</taxon>
    </lineage>
</organism>
<dbReference type="Proteomes" id="UP000006053">
    <property type="component" value="Chromosome"/>
</dbReference>
<name>I4ABU5_DESDJ</name>
<evidence type="ECO:0008006" key="3">
    <source>
        <dbReference type="Google" id="ProtNLM"/>
    </source>
</evidence>
<protein>
    <recommendedName>
        <fullName evidence="3">Replication-relaxation</fullName>
    </recommendedName>
</protein>
<dbReference type="EMBL" id="CP003348">
    <property type="protein sequence ID" value="AFM01430.1"/>
    <property type="molecule type" value="Genomic_DNA"/>
</dbReference>